<dbReference type="EMBL" id="CP011412">
    <property type="protein sequence ID" value="AKH19690.1"/>
    <property type="molecule type" value="Genomic_DNA"/>
</dbReference>
<dbReference type="AlphaFoldDB" id="A0A0F7JXZ2"/>
<dbReference type="GO" id="GO:0016491">
    <property type="term" value="F:oxidoreductase activity"/>
    <property type="evidence" value="ECO:0007669"/>
    <property type="project" value="InterPro"/>
</dbReference>
<evidence type="ECO:0000313" key="1">
    <source>
        <dbReference type="EMBL" id="AKH19690.1"/>
    </source>
</evidence>
<protein>
    <recommendedName>
        <fullName evidence="3">Nitroreductase domain-containing protein</fullName>
    </recommendedName>
</protein>
<evidence type="ECO:0008006" key="3">
    <source>
        <dbReference type="Google" id="ProtNLM"/>
    </source>
</evidence>
<accession>A0A0F7JXZ2</accession>
<dbReference type="PATRIC" id="fig|1543721.4.peg.874"/>
<dbReference type="KEGG" id="seds:AAY24_04185"/>
<dbReference type="SUPFAM" id="SSF55469">
    <property type="entry name" value="FMN-dependent nitroreductase-like"/>
    <property type="match status" value="2"/>
</dbReference>
<organism evidence="1 2">
    <name type="scientific">Sedimenticola thiotaurini</name>
    <dbReference type="NCBI Taxonomy" id="1543721"/>
    <lineage>
        <taxon>Bacteria</taxon>
        <taxon>Pseudomonadati</taxon>
        <taxon>Pseudomonadota</taxon>
        <taxon>Gammaproteobacteria</taxon>
        <taxon>Chromatiales</taxon>
        <taxon>Sedimenticolaceae</taxon>
        <taxon>Sedimenticola</taxon>
    </lineage>
</organism>
<dbReference type="Gene3D" id="3.40.109.30">
    <property type="entry name" value="putative nitroreductase (tm1586), domain 2"/>
    <property type="match status" value="1"/>
</dbReference>
<proteinExistence type="predicted"/>
<evidence type="ECO:0000313" key="2">
    <source>
        <dbReference type="Proteomes" id="UP000034410"/>
    </source>
</evidence>
<keyword evidence="2" id="KW-1185">Reference proteome</keyword>
<dbReference type="Proteomes" id="UP000034410">
    <property type="component" value="Chromosome"/>
</dbReference>
<name>A0A0F7JXZ2_9GAMM</name>
<gene>
    <name evidence="1" type="ORF">AAY24_04185</name>
</gene>
<dbReference type="OrthoDB" id="272552at2"/>
<dbReference type="InterPro" id="IPR000415">
    <property type="entry name" value="Nitroreductase-like"/>
</dbReference>
<sequence>MQKEDMLKLLTAGIMAPSADNMQPWKFRIGDDSLEISLDQEQLGHFFDPAEVATAMGCGALIENIDHCARQMGLQMDLNRRVEADQKIVATLSFSPLIPGKQGGDLSDAVFSRCTDRALYDRRKTITASDKKLLEDSVNQAENYTLTLYDNPEQRKKIIKTVYGADTIRFSHEKVHRDFYHVLRFGDAAERTREGLAQSTLGIEFFFIPVLKALRSWKITHFLNRVAGLHHMMALRGVWLPMVFSSSLVSITYRGAADYLQFGRVMERFWLQATAAGLSVQPMGAFPLFLARVKTVDGEGFSEREIARLNNLEQLFASATPGYQTGTDQLVMLFRLGYAKRPPNRSLRRPLDSFLI</sequence>
<dbReference type="RefSeq" id="WP_046858626.1">
    <property type="nucleotide sequence ID" value="NZ_CP011412.1"/>
</dbReference>
<dbReference type="Gene3D" id="3.40.109.10">
    <property type="entry name" value="NADH Oxidase"/>
    <property type="match status" value="1"/>
</dbReference>
<reference evidence="1 2" key="1">
    <citation type="journal article" date="2015" name="Genome Announc.">
        <title>Complete Genome Sequence of Sedimenticola thiotaurini Strain SIP-G1, a Polyphosphate- and Polyhydroxyalkanoate-Accumulating Sulfur-Oxidizing Gammaproteobacterium Isolated from Salt Marsh Sediments.</title>
        <authorList>
            <person name="Flood B.E."/>
            <person name="Jones D.S."/>
            <person name="Bailey J.V."/>
        </authorList>
    </citation>
    <scope>NUCLEOTIDE SEQUENCE [LARGE SCALE GENOMIC DNA]</scope>
    <source>
        <strain evidence="1 2">SIP-G1</strain>
    </source>
</reference>